<keyword evidence="1 4" id="KW-0349">Heme</keyword>
<keyword evidence="2 4" id="KW-0479">Metal-binding</keyword>
<gene>
    <name evidence="6" type="ORF">GCM10011385_28860</name>
</gene>
<evidence type="ECO:0000313" key="6">
    <source>
        <dbReference type="EMBL" id="GGA73177.1"/>
    </source>
</evidence>
<dbReference type="PANTHER" id="PTHR35008:SF8">
    <property type="entry name" value="ALCOHOL DEHYDROGENASE CYTOCHROME C SUBUNIT"/>
    <property type="match status" value="1"/>
</dbReference>
<sequence length="239" mass="25557">MICISQAPASAQGADASLMEQGQKLFNHNCAICHGNDGRPKANEFPSLASSSSLEDVETIVTNIHQGVAIMPPFPWFSDEEVAALASYVRNSFGNSYGQVSASDVAGIRGNLEPGGAVRSIWDGVYTEEQAKQGQTVYNGACGLCHGRRLDGVPEDRDMLPGPPLARAKFLRNWDGRSLGALYSYTRWTMPKSNPGFASEEDYAAMLAHMLKLTGAPAGDTPLSTDPLETGLIRIGPKP</sequence>
<dbReference type="GO" id="GO:0020037">
    <property type="term" value="F:heme binding"/>
    <property type="evidence" value="ECO:0007669"/>
    <property type="project" value="InterPro"/>
</dbReference>
<evidence type="ECO:0000256" key="4">
    <source>
        <dbReference type="PROSITE-ProRule" id="PRU00433"/>
    </source>
</evidence>
<dbReference type="Gene3D" id="1.10.760.10">
    <property type="entry name" value="Cytochrome c-like domain"/>
    <property type="match status" value="2"/>
</dbReference>
<proteinExistence type="predicted"/>
<evidence type="ECO:0000256" key="3">
    <source>
        <dbReference type="ARBA" id="ARBA00023004"/>
    </source>
</evidence>
<reference evidence="6" key="1">
    <citation type="journal article" date="2014" name="Int. J. Syst. Evol. Microbiol.">
        <title>Complete genome sequence of Corynebacterium casei LMG S-19264T (=DSM 44701T), isolated from a smear-ripened cheese.</title>
        <authorList>
            <consortium name="US DOE Joint Genome Institute (JGI-PGF)"/>
            <person name="Walter F."/>
            <person name="Albersmeier A."/>
            <person name="Kalinowski J."/>
            <person name="Ruckert C."/>
        </authorList>
    </citation>
    <scope>NUCLEOTIDE SEQUENCE</scope>
    <source>
        <strain evidence="6">CGMCC 1.15320</strain>
    </source>
</reference>
<dbReference type="GO" id="GO:0046872">
    <property type="term" value="F:metal ion binding"/>
    <property type="evidence" value="ECO:0007669"/>
    <property type="project" value="UniProtKB-KW"/>
</dbReference>
<reference evidence="6" key="2">
    <citation type="submission" date="2020-09" db="EMBL/GenBank/DDBJ databases">
        <authorList>
            <person name="Sun Q."/>
            <person name="Zhou Y."/>
        </authorList>
    </citation>
    <scope>NUCLEOTIDE SEQUENCE</scope>
    <source>
        <strain evidence="6">CGMCC 1.15320</strain>
    </source>
</reference>
<keyword evidence="7" id="KW-1185">Reference proteome</keyword>
<dbReference type="GO" id="GO:0009055">
    <property type="term" value="F:electron transfer activity"/>
    <property type="evidence" value="ECO:0007669"/>
    <property type="project" value="InterPro"/>
</dbReference>
<comment type="caution">
    <text evidence="6">The sequence shown here is derived from an EMBL/GenBank/DDBJ whole genome shotgun (WGS) entry which is preliminary data.</text>
</comment>
<feature type="domain" description="Cytochrome c" evidence="5">
    <location>
        <begin position="17"/>
        <end position="93"/>
    </location>
</feature>
<dbReference type="Proteomes" id="UP000636264">
    <property type="component" value="Unassembled WGS sequence"/>
</dbReference>
<dbReference type="Pfam" id="PF13442">
    <property type="entry name" value="Cytochrome_CBB3"/>
    <property type="match status" value="2"/>
</dbReference>
<organism evidence="6 7">
    <name type="scientific">Nitratireductor aestuarii</name>
    <dbReference type="NCBI Taxonomy" id="1735103"/>
    <lineage>
        <taxon>Bacteria</taxon>
        <taxon>Pseudomonadati</taxon>
        <taxon>Pseudomonadota</taxon>
        <taxon>Alphaproteobacteria</taxon>
        <taxon>Hyphomicrobiales</taxon>
        <taxon>Phyllobacteriaceae</taxon>
        <taxon>Nitratireductor</taxon>
    </lineage>
</organism>
<evidence type="ECO:0000256" key="2">
    <source>
        <dbReference type="ARBA" id="ARBA00022723"/>
    </source>
</evidence>
<dbReference type="PANTHER" id="PTHR35008">
    <property type="entry name" value="BLL4482 PROTEIN-RELATED"/>
    <property type="match status" value="1"/>
</dbReference>
<protein>
    <recommendedName>
        <fullName evidence="5">Cytochrome c domain-containing protein</fullName>
    </recommendedName>
</protein>
<dbReference type="InterPro" id="IPR036909">
    <property type="entry name" value="Cyt_c-like_dom_sf"/>
</dbReference>
<feature type="domain" description="Cytochrome c" evidence="5">
    <location>
        <begin position="129"/>
        <end position="214"/>
    </location>
</feature>
<dbReference type="AlphaFoldDB" id="A0A916RWY4"/>
<dbReference type="PROSITE" id="PS51007">
    <property type="entry name" value="CYTC"/>
    <property type="match status" value="2"/>
</dbReference>
<evidence type="ECO:0000313" key="7">
    <source>
        <dbReference type="Proteomes" id="UP000636264"/>
    </source>
</evidence>
<evidence type="ECO:0000256" key="1">
    <source>
        <dbReference type="ARBA" id="ARBA00022617"/>
    </source>
</evidence>
<dbReference type="EMBL" id="BMIF01000009">
    <property type="protein sequence ID" value="GGA73177.1"/>
    <property type="molecule type" value="Genomic_DNA"/>
</dbReference>
<dbReference type="SUPFAM" id="SSF46626">
    <property type="entry name" value="Cytochrome c"/>
    <property type="match status" value="2"/>
</dbReference>
<dbReference type="InterPro" id="IPR009056">
    <property type="entry name" value="Cyt_c-like_dom"/>
</dbReference>
<evidence type="ECO:0000259" key="5">
    <source>
        <dbReference type="PROSITE" id="PS51007"/>
    </source>
</evidence>
<name>A0A916RWY4_9HYPH</name>
<keyword evidence="3 4" id="KW-0408">Iron</keyword>
<dbReference type="InterPro" id="IPR051459">
    <property type="entry name" value="Cytochrome_c-type_DH"/>
</dbReference>
<accession>A0A916RWY4</accession>